<dbReference type="RefSeq" id="XP_035344399.1">
    <property type="nucleotide sequence ID" value="XM_035488506.1"/>
</dbReference>
<name>A0A7H8QXT2_TALRU</name>
<dbReference type="KEGG" id="trg:TRUGW13939_05342"/>
<dbReference type="OrthoDB" id="10390995at2759"/>
<keyword evidence="1" id="KW-0732">Signal</keyword>
<dbReference type="EMBL" id="CP055900">
    <property type="protein sequence ID" value="QKX58221.1"/>
    <property type="molecule type" value="Genomic_DNA"/>
</dbReference>
<sequence>MKTFASLLALTATCAAAIPAASQTFTLTVSSNDTSLNGLGVVESGNKNGGIGYVQTISSRKDSPTVFFLENGTEGRLQTYSLTDNSLRYAWTWDDTYVGSIQFDKKGGDDGTIYDIDFKITPDNFLVPAGKFSSFPWSFCPASSDIAGDDNLGGPIYLGEITCVALAGLNVVASE</sequence>
<dbReference type="GeneID" id="55992840"/>
<feature type="signal peptide" evidence="1">
    <location>
        <begin position="1"/>
        <end position="16"/>
    </location>
</feature>
<accession>A0A7H8QXT2</accession>
<feature type="chain" id="PRO_5028798276" evidence="1">
    <location>
        <begin position="17"/>
        <end position="175"/>
    </location>
</feature>
<dbReference type="AlphaFoldDB" id="A0A7H8QXT2"/>
<proteinExistence type="predicted"/>
<evidence type="ECO:0000256" key="1">
    <source>
        <dbReference type="SAM" id="SignalP"/>
    </source>
</evidence>
<evidence type="ECO:0000313" key="3">
    <source>
        <dbReference type="Proteomes" id="UP000509510"/>
    </source>
</evidence>
<evidence type="ECO:0000313" key="2">
    <source>
        <dbReference type="EMBL" id="QKX58221.1"/>
    </source>
</evidence>
<dbReference type="Proteomes" id="UP000509510">
    <property type="component" value="Chromosome III"/>
</dbReference>
<keyword evidence="3" id="KW-1185">Reference proteome</keyword>
<organism evidence="2 3">
    <name type="scientific">Talaromyces rugulosus</name>
    <name type="common">Penicillium rugulosum</name>
    <dbReference type="NCBI Taxonomy" id="121627"/>
    <lineage>
        <taxon>Eukaryota</taxon>
        <taxon>Fungi</taxon>
        <taxon>Dikarya</taxon>
        <taxon>Ascomycota</taxon>
        <taxon>Pezizomycotina</taxon>
        <taxon>Eurotiomycetes</taxon>
        <taxon>Eurotiomycetidae</taxon>
        <taxon>Eurotiales</taxon>
        <taxon>Trichocomaceae</taxon>
        <taxon>Talaromyces</taxon>
        <taxon>Talaromyces sect. Islandici</taxon>
    </lineage>
</organism>
<gene>
    <name evidence="2" type="ORF">TRUGW13939_05342</name>
</gene>
<reference evidence="3" key="1">
    <citation type="submission" date="2020-06" db="EMBL/GenBank/DDBJ databases">
        <title>A chromosome-scale genome assembly of Talaromyces rugulosus W13939.</title>
        <authorList>
            <person name="Wang B."/>
            <person name="Guo L."/>
            <person name="Ye K."/>
            <person name="Wang L."/>
        </authorList>
    </citation>
    <scope>NUCLEOTIDE SEQUENCE [LARGE SCALE GENOMIC DNA]</scope>
    <source>
        <strain evidence="3">W13939</strain>
    </source>
</reference>
<protein>
    <submittedName>
        <fullName evidence="2">Uncharacterized protein</fullName>
    </submittedName>
</protein>